<dbReference type="Proteomes" id="UP000008366">
    <property type="component" value="Unassembled WGS sequence"/>
</dbReference>
<dbReference type="SUPFAM" id="SSF51556">
    <property type="entry name" value="Metallo-dependent hydrolases"/>
    <property type="match status" value="1"/>
</dbReference>
<dbReference type="RefSeq" id="WP_006592674.1">
    <property type="nucleotide sequence ID" value="NZ_BAHD01000032.1"/>
</dbReference>
<comment type="caution">
    <text evidence="2">The sequence shown here is derived from an EMBL/GenBank/DDBJ whole genome shotgun (WGS) entry which is preliminary data.</text>
</comment>
<reference evidence="2 3" key="1">
    <citation type="submission" date="2012-08" db="EMBL/GenBank/DDBJ databases">
        <title>Whole genome shotgun sequence of Kineosphaera limosa NBRC 100340.</title>
        <authorList>
            <person name="Yoshida I."/>
            <person name="Isaki S."/>
            <person name="Hosoyama A."/>
            <person name="Tsuchikane K."/>
            <person name="Katsumata H."/>
            <person name="Ando Y."/>
            <person name="Ohji S."/>
            <person name="Hamada M."/>
            <person name="Tamura T."/>
            <person name="Yamazoe A."/>
            <person name="Yamazaki S."/>
            <person name="Fujita N."/>
        </authorList>
    </citation>
    <scope>NUCLEOTIDE SEQUENCE [LARGE SCALE GENOMIC DNA]</scope>
    <source>
        <strain evidence="2 3">NBRC 100340</strain>
    </source>
</reference>
<evidence type="ECO:0000313" key="3">
    <source>
        <dbReference type="Proteomes" id="UP000008366"/>
    </source>
</evidence>
<dbReference type="EMBL" id="BAHD01000032">
    <property type="protein sequence ID" value="GAB96142.1"/>
    <property type="molecule type" value="Genomic_DNA"/>
</dbReference>
<dbReference type="InterPro" id="IPR032466">
    <property type="entry name" value="Metal_Hydrolase"/>
</dbReference>
<evidence type="ECO:0000313" key="2">
    <source>
        <dbReference type="EMBL" id="GAB96142.1"/>
    </source>
</evidence>
<accession>K6WVL0</accession>
<evidence type="ECO:0000259" key="1">
    <source>
        <dbReference type="Pfam" id="PF01979"/>
    </source>
</evidence>
<dbReference type="InterPro" id="IPR006680">
    <property type="entry name" value="Amidohydro-rel"/>
</dbReference>
<protein>
    <recommendedName>
        <fullName evidence="1">Amidohydrolase-related domain-containing protein</fullName>
    </recommendedName>
</protein>
<sequence>MWDLLIKGGRIVDPSRELGFVGDLAVHSGRVAALGPSLDQSAEYPGASAALNASGLVVTPGLVDIHTHLSADTGYWGLDPETVAWRTGVTTWVDAGSVGAFGLAGLRKAARASELSISALINVSSIGIPGETGEHHDLANLDVDLAQRLAAAAGGFVSRVKVRIDRRTVGPHGLEPLIRGIELARRLDRPVMVHIGYGPPHVTDILAHLRPGDVLTHCASGSPTDLLHNGQVSPALLRAAERGVRLDIGHGSGAFDFDVLECELAAGLRPTISTDLHAVSATGLPSTCRRSWRR</sequence>
<dbReference type="AlphaFoldDB" id="K6WVL0"/>
<keyword evidence="3" id="KW-1185">Reference proteome</keyword>
<dbReference type="PANTHER" id="PTHR42717">
    <property type="entry name" value="DIHYDROOROTASE-RELATED"/>
    <property type="match status" value="1"/>
</dbReference>
<dbReference type="GO" id="GO:0019213">
    <property type="term" value="F:deacetylase activity"/>
    <property type="evidence" value="ECO:0007669"/>
    <property type="project" value="InterPro"/>
</dbReference>
<dbReference type="eggNOG" id="COG3964">
    <property type="taxonomic scope" value="Bacteria"/>
</dbReference>
<name>K6WVL0_9MICO</name>
<dbReference type="SUPFAM" id="SSF51338">
    <property type="entry name" value="Composite domain of metallo-dependent hydrolases"/>
    <property type="match status" value="1"/>
</dbReference>
<proteinExistence type="predicted"/>
<dbReference type="InterPro" id="IPR011059">
    <property type="entry name" value="Metal-dep_hydrolase_composite"/>
</dbReference>
<feature type="domain" description="Amidohydrolase-related" evidence="1">
    <location>
        <begin position="57"/>
        <end position="198"/>
    </location>
</feature>
<dbReference type="PANTHER" id="PTHR42717:SF1">
    <property type="entry name" value="IMIDAZOLONEPROPIONASE AND RELATED AMIDOHYDROLASES"/>
    <property type="match status" value="1"/>
</dbReference>
<dbReference type="GO" id="GO:0016810">
    <property type="term" value="F:hydrolase activity, acting on carbon-nitrogen (but not peptide) bonds"/>
    <property type="evidence" value="ECO:0007669"/>
    <property type="project" value="InterPro"/>
</dbReference>
<dbReference type="Gene3D" id="3.20.20.140">
    <property type="entry name" value="Metal-dependent hydrolases"/>
    <property type="match status" value="1"/>
</dbReference>
<dbReference type="STRING" id="1184609.KILIM_032_00270"/>
<gene>
    <name evidence="2" type="ORF">KILIM_032_00270</name>
</gene>
<organism evidence="2 3">
    <name type="scientific">Kineosphaera limosa NBRC 100340</name>
    <dbReference type="NCBI Taxonomy" id="1184609"/>
    <lineage>
        <taxon>Bacteria</taxon>
        <taxon>Bacillati</taxon>
        <taxon>Actinomycetota</taxon>
        <taxon>Actinomycetes</taxon>
        <taxon>Micrococcales</taxon>
        <taxon>Dermatophilaceae</taxon>
        <taxon>Kineosphaera</taxon>
    </lineage>
</organism>
<dbReference type="Pfam" id="PF01979">
    <property type="entry name" value="Amidohydro_1"/>
    <property type="match status" value="1"/>
</dbReference>
<dbReference type="InterPro" id="IPR020043">
    <property type="entry name" value="Deacetylase_Atu3266-like"/>
</dbReference>